<comment type="function">
    <text evidence="2">Antitoxin component of a type II toxin-antitoxin (TA) system.</text>
</comment>
<evidence type="ECO:0000256" key="2">
    <source>
        <dbReference type="RuleBase" id="RU362080"/>
    </source>
</evidence>
<reference evidence="3 4" key="2">
    <citation type="journal article" date="2011" name="PLoS ONE">
        <title>The Cyst-Dividing Bacterium Ramlibacter tataouinensis TTB310 Genome Reveals a Well-Stocked Toolbox for Adaptation to a Desert Environment.</title>
        <authorList>
            <person name="De Luca G."/>
            <person name="Barakat M."/>
            <person name="Ortet P."/>
            <person name="Fochesato S."/>
            <person name="Jourlin-Castelli C."/>
            <person name="Ansaldi M."/>
            <person name="Py B."/>
            <person name="Fichant G."/>
            <person name="Coutinho P.M."/>
            <person name="Voulhoux R."/>
            <person name="Bastien O."/>
            <person name="Marechal E."/>
            <person name="Henrissat B."/>
            <person name="Quentin Y."/>
            <person name="Noirot P."/>
            <person name="Filloux A."/>
            <person name="Mejean V."/>
            <person name="Dubow M.S."/>
            <person name="Barras F."/>
            <person name="Barbe V."/>
            <person name="Weissenbach J."/>
            <person name="Mihalcescu I."/>
            <person name="Vermeglio A."/>
            <person name="Achouak W."/>
            <person name="Heulin T."/>
        </authorList>
    </citation>
    <scope>NUCLEOTIDE SEQUENCE [LARGE SCALE GENOMIC DNA]</scope>
    <source>
        <strain evidence="4">ATCC BAA-407 / DSM 14655 / LMG 21543 / TTB310</strain>
    </source>
</reference>
<dbReference type="STRING" id="365046.Rta_00710"/>
<organism evidence="3 4">
    <name type="scientific">Ramlibacter tataouinensis (strain ATCC BAA-407 / DSM 14655 / LMG 21543 / TTB310)</name>
    <dbReference type="NCBI Taxonomy" id="365046"/>
    <lineage>
        <taxon>Bacteria</taxon>
        <taxon>Pseudomonadati</taxon>
        <taxon>Pseudomonadota</taxon>
        <taxon>Betaproteobacteria</taxon>
        <taxon>Burkholderiales</taxon>
        <taxon>Comamonadaceae</taxon>
        <taxon>Ramlibacter</taxon>
    </lineage>
</organism>
<evidence type="ECO:0000313" key="3">
    <source>
        <dbReference type="EMBL" id="AEG91132.1"/>
    </source>
</evidence>
<dbReference type="InterPro" id="IPR036165">
    <property type="entry name" value="YefM-like_sf"/>
</dbReference>
<dbReference type="NCBIfam" id="TIGR01552">
    <property type="entry name" value="phd_fam"/>
    <property type="match status" value="1"/>
</dbReference>
<reference evidence="4" key="1">
    <citation type="submission" date="2006-01" db="EMBL/GenBank/DDBJ databases">
        <title>Genome of the cyst-dividing bacterium Ramlibacter tataouinensis.</title>
        <authorList>
            <person name="Barakat M."/>
            <person name="Ortet P."/>
            <person name="De Luca G."/>
            <person name="Jourlin-Castelli C."/>
            <person name="Ansaldi M."/>
            <person name="Py B."/>
            <person name="Fichant G."/>
            <person name="Coutinho P."/>
            <person name="Voulhoux R."/>
            <person name="Bastien O."/>
            <person name="Roy S."/>
            <person name="Marechal E."/>
            <person name="Henrissat B."/>
            <person name="Quentin Y."/>
            <person name="Noirot P."/>
            <person name="Filloux A."/>
            <person name="Mejean V."/>
            <person name="DuBow M."/>
            <person name="Barras F."/>
            <person name="Heulin T."/>
        </authorList>
    </citation>
    <scope>NUCLEOTIDE SEQUENCE [LARGE SCALE GENOMIC DNA]</scope>
    <source>
        <strain evidence="4">ATCC BAA-407 / DSM 14655 / LMG 21543 / TTB310</strain>
    </source>
</reference>
<comment type="similarity">
    <text evidence="1 2">Belongs to the phD/YefM antitoxin family.</text>
</comment>
<gene>
    <name evidence="3" type="ordered locus">Rta_00710</name>
</gene>
<sequence length="89" mass="10026">MYKSMEMYKMHVLPLSEFRANASAMLDLVEKGETVRIMRHGKPVADLVPVVPEPASKPSYQAPFEPVIPLPAGYSAVRGLLDERAQERW</sequence>
<evidence type="ECO:0000313" key="4">
    <source>
        <dbReference type="Proteomes" id="UP000008385"/>
    </source>
</evidence>
<dbReference type="AlphaFoldDB" id="F5Y2F8"/>
<evidence type="ECO:0000256" key="1">
    <source>
        <dbReference type="ARBA" id="ARBA00009981"/>
    </source>
</evidence>
<keyword evidence="4" id="KW-1185">Reference proteome</keyword>
<dbReference type="Pfam" id="PF02604">
    <property type="entry name" value="PhdYeFM_antitox"/>
    <property type="match status" value="1"/>
</dbReference>
<dbReference type="Gene3D" id="3.40.1620.10">
    <property type="entry name" value="YefM-like domain"/>
    <property type="match status" value="1"/>
</dbReference>
<name>F5Y2F8_RAMTT</name>
<accession>F5Y2F8</accession>
<dbReference type="SUPFAM" id="SSF143120">
    <property type="entry name" value="YefM-like"/>
    <property type="match status" value="1"/>
</dbReference>
<dbReference type="eggNOG" id="COG4118">
    <property type="taxonomic scope" value="Bacteria"/>
</dbReference>
<proteinExistence type="inferred from homology"/>
<dbReference type="EMBL" id="CP000245">
    <property type="protein sequence ID" value="AEG91132.1"/>
    <property type="molecule type" value="Genomic_DNA"/>
</dbReference>
<dbReference type="HOGENOM" id="CLU_189192_0_0_4"/>
<protein>
    <recommendedName>
        <fullName evidence="2">Antitoxin</fullName>
    </recommendedName>
</protein>
<dbReference type="KEGG" id="rta:Rta_00710"/>
<dbReference type="Proteomes" id="UP000008385">
    <property type="component" value="Chromosome"/>
</dbReference>
<dbReference type="InterPro" id="IPR006442">
    <property type="entry name" value="Antitoxin_Phd/YefM"/>
</dbReference>